<feature type="transmembrane region" description="Helical" evidence="2">
    <location>
        <begin position="280"/>
        <end position="297"/>
    </location>
</feature>
<feature type="transmembrane region" description="Helical" evidence="2">
    <location>
        <begin position="57"/>
        <end position="76"/>
    </location>
</feature>
<evidence type="ECO:0000256" key="1">
    <source>
        <dbReference type="SAM" id="MobiDB-lite"/>
    </source>
</evidence>
<accession>A0A1H7CBC8</accession>
<feature type="transmembrane region" description="Helical" evidence="2">
    <location>
        <begin position="142"/>
        <end position="161"/>
    </location>
</feature>
<proteinExistence type="predicted"/>
<feature type="region of interest" description="Disordered" evidence="1">
    <location>
        <begin position="379"/>
        <end position="410"/>
    </location>
</feature>
<feature type="transmembrane region" description="Helical" evidence="2">
    <location>
        <begin position="333"/>
        <end position="349"/>
    </location>
</feature>
<feature type="transmembrane region" description="Helical" evidence="2">
    <location>
        <begin position="306"/>
        <end position="327"/>
    </location>
</feature>
<feature type="transmembrane region" description="Helical" evidence="2">
    <location>
        <begin position="173"/>
        <end position="193"/>
    </location>
</feature>
<reference evidence="4" key="1">
    <citation type="submission" date="2016-10" db="EMBL/GenBank/DDBJ databases">
        <authorList>
            <person name="Varghese N."/>
            <person name="Submissions S."/>
        </authorList>
    </citation>
    <scope>NUCLEOTIDE SEQUENCE [LARGE SCALE GENOMIC DNA]</scope>
    <source>
        <strain evidence="4">CGMCC 4.7038</strain>
    </source>
</reference>
<feature type="transmembrane region" description="Helical" evidence="2">
    <location>
        <begin position="256"/>
        <end position="274"/>
    </location>
</feature>
<feature type="transmembrane region" description="Helical" evidence="2">
    <location>
        <begin position="88"/>
        <end position="105"/>
    </location>
</feature>
<keyword evidence="2" id="KW-1133">Transmembrane helix</keyword>
<dbReference type="Proteomes" id="UP000198707">
    <property type="component" value="Unassembled WGS sequence"/>
</dbReference>
<feature type="region of interest" description="Disordered" evidence="1">
    <location>
        <begin position="1"/>
        <end position="22"/>
    </location>
</feature>
<evidence type="ECO:0000313" key="4">
    <source>
        <dbReference type="Proteomes" id="UP000198707"/>
    </source>
</evidence>
<sequence length="410" mass="42142">MLGPAASRGLRPSDCDHETVSGDTRLRPDWHKRLNVFLANTVAVSVAVNVLSNDYRWRVLAAAMVAVTISVAAYGLRRLPPTSTIVRLATRAMVLLAAAAAVVAATTDSIAGLWAAFVAVALVVGATAVAERRAAIPLLGSASAIGMGSAYIVLGALVAAGRSRLPWDALMDYPVMAGVALIGGGLGGMAFGVAIQTRRIALGAAAWFSCCAAVICLGLIGARGNPLVGAPIMVIGLVGLSAGAAVAVGDLGRVKLAVLGCGTALVALALGGLFAGADPWWATGVACSGLGTALLGFTDITDHAELFWIAMLGVAAGPAEVGVVQVINRQFPQGLGMLLFSAVVVAYVVRTDQERLKAWWSRVTADQSATNADLTVLEYPSAAPVPPQPLPSRGSRPRRSGRRRGQSRRR</sequence>
<dbReference type="EMBL" id="FNYV01000008">
    <property type="protein sequence ID" value="SEJ82965.1"/>
    <property type="molecule type" value="Genomic_DNA"/>
</dbReference>
<protein>
    <submittedName>
        <fullName evidence="3">Uncharacterized protein</fullName>
    </submittedName>
</protein>
<keyword evidence="4" id="KW-1185">Reference proteome</keyword>
<evidence type="ECO:0000313" key="3">
    <source>
        <dbReference type="EMBL" id="SEJ82965.1"/>
    </source>
</evidence>
<keyword evidence="2" id="KW-0472">Membrane</keyword>
<feature type="transmembrane region" description="Helical" evidence="2">
    <location>
        <begin position="34"/>
        <end position="51"/>
    </location>
</feature>
<feature type="transmembrane region" description="Helical" evidence="2">
    <location>
        <begin position="200"/>
        <end position="222"/>
    </location>
</feature>
<organism evidence="3 4">
    <name type="scientific">Micromonospora phaseoli</name>
    <dbReference type="NCBI Taxonomy" id="1144548"/>
    <lineage>
        <taxon>Bacteria</taxon>
        <taxon>Bacillati</taxon>
        <taxon>Actinomycetota</taxon>
        <taxon>Actinomycetes</taxon>
        <taxon>Micromonosporales</taxon>
        <taxon>Micromonosporaceae</taxon>
        <taxon>Micromonospora</taxon>
    </lineage>
</organism>
<feature type="transmembrane region" description="Helical" evidence="2">
    <location>
        <begin position="111"/>
        <end position="130"/>
    </location>
</feature>
<evidence type="ECO:0000256" key="2">
    <source>
        <dbReference type="SAM" id="Phobius"/>
    </source>
</evidence>
<feature type="compositionally biased region" description="Basic and acidic residues" evidence="1">
    <location>
        <begin position="11"/>
        <end position="22"/>
    </location>
</feature>
<name>A0A1H7CBC8_9ACTN</name>
<gene>
    <name evidence="3" type="ORF">SAMN05443287_108144</name>
</gene>
<dbReference type="AlphaFoldDB" id="A0A1H7CBC8"/>
<keyword evidence="2" id="KW-0812">Transmembrane</keyword>
<feature type="compositionally biased region" description="Basic residues" evidence="1">
    <location>
        <begin position="395"/>
        <end position="410"/>
    </location>
</feature>
<feature type="transmembrane region" description="Helical" evidence="2">
    <location>
        <begin position="228"/>
        <end position="249"/>
    </location>
</feature>